<dbReference type="GO" id="GO:0008983">
    <property type="term" value="F:protein-glutamate O-methyltransferase activity"/>
    <property type="evidence" value="ECO:0007669"/>
    <property type="project" value="UniProtKB-EC"/>
</dbReference>
<reference evidence="8 9" key="1">
    <citation type="submission" date="2018-01" db="EMBL/GenBank/DDBJ databases">
        <title>Draft genome sequence of Paucibacter aquatile CR182 isolated from freshwater of the Nakdong River.</title>
        <authorList>
            <person name="Choi A."/>
            <person name="Chung E.J."/>
        </authorList>
    </citation>
    <scope>NUCLEOTIDE SEQUENCE [LARGE SCALE GENOMIC DNA]</scope>
    <source>
        <strain evidence="8 9">CR182</strain>
    </source>
</reference>
<dbReference type="InterPro" id="IPR036804">
    <property type="entry name" value="CheR_N_sf"/>
</dbReference>
<comment type="caution">
    <text evidence="8">The sequence shown here is derived from an EMBL/GenBank/DDBJ whole genome shotgun (WGS) entry which is preliminary data.</text>
</comment>
<evidence type="ECO:0000256" key="5">
    <source>
        <dbReference type="PIRNR" id="PIRNR000410"/>
    </source>
</evidence>
<feature type="binding site" evidence="6">
    <location>
        <position position="75"/>
    </location>
    <ligand>
        <name>S-adenosyl-L-methionine</name>
        <dbReference type="ChEBI" id="CHEBI:59789"/>
    </ligand>
</feature>
<gene>
    <name evidence="8" type="ORF">C1O66_01310</name>
</gene>
<accession>A0A2N8L2Y0</accession>
<keyword evidence="4 5" id="KW-0949">S-adenosyl-L-methionine</keyword>
<dbReference type="InterPro" id="IPR050903">
    <property type="entry name" value="Bact_Chemotaxis_MeTrfase"/>
</dbReference>
<dbReference type="SMART" id="SM00138">
    <property type="entry name" value="MeTrc"/>
    <property type="match status" value="1"/>
</dbReference>
<dbReference type="CDD" id="cd02440">
    <property type="entry name" value="AdoMet_MTases"/>
    <property type="match status" value="1"/>
</dbReference>
<evidence type="ECO:0000256" key="2">
    <source>
        <dbReference type="ARBA" id="ARBA00022603"/>
    </source>
</evidence>
<keyword evidence="2 5" id="KW-0489">Methyltransferase</keyword>
<dbReference type="Pfam" id="PF01739">
    <property type="entry name" value="CheR"/>
    <property type="match status" value="1"/>
</dbReference>
<feature type="binding site" evidence="6">
    <location>
        <position position="77"/>
    </location>
    <ligand>
        <name>S-adenosyl-L-methionine</name>
        <dbReference type="ChEBI" id="CHEBI:59789"/>
    </ligand>
</feature>
<name>A0A2N8L2Y0_9BURK</name>
<dbReference type="AlphaFoldDB" id="A0A2N8L2Y0"/>
<feature type="binding site" evidence="6">
    <location>
        <position position="141"/>
    </location>
    <ligand>
        <name>S-adenosyl-L-methionine</name>
        <dbReference type="ChEBI" id="CHEBI:59789"/>
    </ligand>
</feature>
<dbReference type="PROSITE" id="PS50123">
    <property type="entry name" value="CHER"/>
    <property type="match status" value="1"/>
</dbReference>
<feature type="binding site" evidence="6">
    <location>
        <position position="81"/>
    </location>
    <ligand>
        <name>S-adenosyl-L-methionine</name>
        <dbReference type="ChEBI" id="CHEBI:59789"/>
    </ligand>
</feature>
<evidence type="ECO:0000256" key="6">
    <source>
        <dbReference type="PIRSR" id="PIRSR000410-1"/>
    </source>
</evidence>
<proteinExistence type="predicted"/>
<evidence type="ECO:0000313" key="9">
    <source>
        <dbReference type="Proteomes" id="UP000235916"/>
    </source>
</evidence>
<dbReference type="Gene3D" id="1.10.155.10">
    <property type="entry name" value="Chemotaxis receptor methyltransferase CheR, N-terminal domain"/>
    <property type="match status" value="1"/>
</dbReference>
<dbReference type="GO" id="GO:0032259">
    <property type="term" value="P:methylation"/>
    <property type="evidence" value="ECO:0007669"/>
    <property type="project" value="UniProtKB-KW"/>
</dbReference>
<dbReference type="EC" id="2.1.1.80" evidence="5"/>
<feature type="binding site" evidence="6">
    <location>
        <begin position="199"/>
        <end position="200"/>
    </location>
    <ligand>
        <name>S-adenosyl-L-methionine</name>
        <dbReference type="ChEBI" id="CHEBI:59789"/>
    </ligand>
</feature>
<dbReference type="RefSeq" id="WP_102766196.1">
    <property type="nucleotide sequence ID" value="NZ_POSP01000001.1"/>
</dbReference>
<dbReference type="EMBL" id="POSP01000001">
    <property type="protein sequence ID" value="PND40062.1"/>
    <property type="molecule type" value="Genomic_DNA"/>
</dbReference>
<dbReference type="SUPFAM" id="SSF47757">
    <property type="entry name" value="Chemotaxis receptor methyltransferase CheR, N-terminal domain"/>
    <property type="match status" value="1"/>
</dbReference>
<sequence length="270" mass="30116">MSQLTTDSFKAITELFHRISGIKLVESKHALVQSRLQKLSLEAGETDINIFVQKMVRGQMPEELLVSVVDKLTTNETYFFREPQHFEDLVRRAQGQGDGGEFLVWSGASSSGEEAYSIAMVLADKLGMNPSSRPWSIRGTDLSTAVVESARQGLYPMDRARNVPADYLRRFCLQGFGPYEGQLLINRELRSRVQFQCANLMQPLPPLPMFDVIFLRNVLIYFDGPAKTAIVSRVMERLKPGGVLYPGHAESLASLGLPLKAIAPAIYQHA</sequence>
<dbReference type="InterPro" id="IPR022642">
    <property type="entry name" value="CheR_C"/>
</dbReference>
<dbReference type="InterPro" id="IPR029063">
    <property type="entry name" value="SAM-dependent_MTases_sf"/>
</dbReference>
<dbReference type="PANTHER" id="PTHR24422:SF26">
    <property type="entry name" value="CHEMOTAXIS PROTEIN METHYLTRANSFERASE"/>
    <property type="match status" value="1"/>
</dbReference>
<keyword evidence="9" id="KW-1185">Reference proteome</keyword>
<evidence type="ECO:0000313" key="8">
    <source>
        <dbReference type="EMBL" id="PND40062.1"/>
    </source>
</evidence>
<organism evidence="8 9">
    <name type="scientific">Kinneretia aquatilis</name>
    <dbReference type="NCBI Taxonomy" id="2070761"/>
    <lineage>
        <taxon>Bacteria</taxon>
        <taxon>Pseudomonadati</taxon>
        <taxon>Pseudomonadota</taxon>
        <taxon>Betaproteobacteria</taxon>
        <taxon>Burkholderiales</taxon>
        <taxon>Sphaerotilaceae</taxon>
        <taxon>Roseateles</taxon>
    </lineage>
</organism>
<dbReference type="PANTHER" id="PTHR24422">
    <property type="entry name" value="CHEMOTAXIS PROTEIN METHYLTRANSFERASE"/>
    <property type="match status" value="1"/>
</dbReference>
<keyword evidence="3 5" id="KW-0808">Transferase</keyword>
<dbReference type="SUPFAM" id="SSF53335">
    <property type="entry name" value="S-adenosyl-L-methionine-dependent methyltransferases"/>
    <property type="match status" value="1"/>
</dbReference>
<feature type="domain" description="CheR-type methyltransferase" evidence="7">
    <location>
        <begin position="1"/>
        <end position="252"/>
    </location>
</feature>
<protein>
    <recommendedName>
        <fullName evidence="5">Chemotaxis protein methyltransferase</fullName>
        <ecNumber evidence="5">2.1.1.80</ecNumber>
    </recommendedName>
</protein>
<evidence type="ECO:0000259" key="7">
    <source>
        <dbReference type="PROSITE" id="PS50123"/>
    </source>
</evidence>
<dbReference type="Proteomes" id="UP000235916">
    <property type="component" value="Unassembled WGS sequence"/>
</dbReference>
<dbReference type="InterPro" id="IPR026024">
    <property type="entry name" value="Chemotaxis_MeTrfase_CheR"/>
</dbReference>
<dbReference type="PIRSF" id="PIRSF000410">
    <property type="entry name" value="CheR"/>
    <property type="match status" value="1"/>
</dbReference>
<comment type="function">
    <text evidence="5">Methylation of the membrane-bound methyl-accepting chemotaxis proteins (MCP) to form gamma-glutamyl methyl ester residues in MCP.</text>
</comment>
<feature type="binding site" evidence="6">
    <location>
        <begin position="216"/>
        <end position="217"/>
    </location>
    <ligand>
        <name>S-adenosyl-L-methionine</name>
        <dbReference type="ChEBI" id="CHEBI:59789"/>
    </ligand>
</feature>
<feature type="binding site" evidence="6">
    <location>
        <position position="114"/>
    </location>
    <ligand>
        <name>S-adenosyl-L-methionine</name>
        <dbReference type="ChEBI" id="CHEBI:59789"/>
    </ligand>
</feature>
<evidence type="ECO:0000256" key="3">
    <source>
        <dbReference type="ARBA" id="ARBA00022679"/>
    </source>
</evidence>
<dbReference type="PRINTS" id="PR00996">
    <property type="entry name" value="CHERMTFRASE"/>
</dbReference>
<dbReference type="InterPro" id="IPR000780">
    <property type="entry name" value="CheR_MeTrfase"/>
</dbReference>
<evidence type="ECO:0000256" key="1">
    <source>
        <dbReference type="ARBA" id="ARBA00001541"/>
    </source>
</evidence>
<comment type="catalytic activity">
    <reaction evidence="1 5">
        <text>L-glutamyl-[protein] + S-adenosyl-L-methionine = [protein]-L-glutamate 5-O-methyl ester + S-adenosyl-L-homocysteine</text>
        <dbReference type="Rhea" id="RHEA:24452"/>
        <dbReference type="Rhea" id="RHEA-COMP:10208"/>
        <dbReference type="Rhea" id="RHEA-COMP:10311"/>
        <dbReference type="ChEBI" id="CHEBI:29973"/>
        <dbReference type="ChEBI" id="CHEBI:57856"/>
        <dbReference type="ChEBI" id="CHEBI:59789"/>
        <dbReference type="ChEBI" id="CHEBI:82795"/>
        <dbReference type="EC" id="2.1.1.80"/>
    </reaction>
</comment>
<dbReference type="Gene3D" id="3.40.50.150">
    <property type="entry name" value="Vaccinia Virus protein VP39"/>
    <property type="match status" value="1"/>
</dbReference>
<evidence type="ECO:0000256" key="4">
    <source>
        <dbReference type="ARBA" id="ARBA00022691"/>
    </source>
</evidence>
<dbReference type="OrthoDB" id="9816309at2"/>